<dbReference type="KEGG" id="rue:DT065_15450"/>
<name>A0A345C226_9BACI</name>
<protein>
    <submittedName>
        <fullName evidence="1">Uncharacterized protein</fullName>
    </submittedName>
</protein>
<keyword evidence="2" id="KW-1185">Reference proteome</keyword>
<reference evidence="1 2" key="1">
    <citation type="journal article" date="2018" name="J. Microbiol.">
        <title>Salicibibacter kimchii gen. nov., sp. nov., a moderately halophilic and alkalitolerant bacterium in the family Bacillaceae, isolated from kimchi.</title>
        <authorList>
            <person name="Jang J.Y."/>
            <person name="Oh Y.J."/>
            <person name="Lim S.K."/>
            <person name="Park H.K."/>
            <person name="Lee C."/>
            <person name="Kim J.Y."/>
            <person name="Lee M.A."/>
            <person name="Choi H.J."/>
        </authorList>
    </citation>
    <scope>NUCLEOTIDE SEQUENCE [LARGE SCALE GENOMIC DNA]</scope>
    <source>
        <strain evidence="1 2">NKC1-1</strain>
    </source>
</reference>
<gene>
    <name evidence="1" type="ORF">DT065_15450</name>
</gene>
<dbReference type="AlphaFoldDB" id="A0A345C226"/>
<proteinExistence type="predicted"/>
<sequence>MFLPTFYVKPDHRSLTYNKDKERFKQKEAKTRTKIKEIGAFWLQTRRMKTKISRGQKFDSEKTVRSGHTCYNRNDRRKQIV</sequence>
<evidence type="ECO:0000313" key="2">
    <source>
        <dbReference type="Proteomes" id="UP000252100"/>
    </source>
</evidence>
<accession>A0A345C226</accession>
<dbReference type="Proteomes" id="UP000252100">
    <property type="component" value="Chromosome"/>
</dbReference>
<organism evidence="1 2">
    <name type="scientific">Salicibibacter kimchii</name>
    <dbReference type="NCBI Taxonomy" id="2099786"/>
    <lineage>
        <taxon>Bacteria</taxon>
        <taxon>Bacillati</taxon>
        <taxon>Bacillota</taxon>
        <taxon>Bacilli</taxon>
        <taxon>Bacillales</taxon>
        <taxon>Bacillaceae</taxon>
        <taxon>Salicibibacter</taxon>
    </lineage>
</organism>
<evidence type="ECO:0000313" key="1">
    <source>
        <dbReference type="EMBL" id="AXF57257.1"/>
    </source>
</evidence>
<dbReference type="EMBL" id="CP031092">
    <property type="protein sequence ID" value="AXF57257.1"/>
    <property type="molecule type" value="Genomic_DNA"/>
</dbReference>